<proteinExistence type="predicted"/>
<reference evidence="2 3" key="1">
    <citation type="journal article" date="2012" name="PLoS Pathog.">
        <title>Diverse lifestyles and strategies of plant pathogenesis encoded in the genomes of eighteen Dothideomycetes fungi.</title>
        <authorList>
            <person name="Ohm R.A."/>
            <person name="Feau N."/>
            <person name="Henrissat B."/>
            <person name="Schoch C.L."/>
            <person name="Horwitz B.A."/>
            <person name="Barry K.W."/>
            <person name="Condon B.J."/>
            <person name="Copeland A.C."/>
            <person name="Dhillon B."/>
            <person name="Glaser F."/>
            <person name="Hesse C.N."/>
            <person name="Kosti I."/>
            <person name="LaButti K."/>
            <person name="Lindquist E.A."/>
            <person name="Lucas S."/>
            <person name="Salamov A.A."/>
            <person name="Bradshaw R.E."/>
            <person name="Ciuffetti L."/>
            <person name="Hamelin R.C."/>
            <person name="Kema G.H.J."/>
            <person name="Lawrence C."/>
            <person name="Scott J.A."/>
            <person name="Spatafora J.W."/>
            <person name="Turgeon B.G."/>
            <person name="de Wit P.J.G.M."/>
            <person name="Zhong S."/>
            <person name="Goodwin S.B."/>
            <person name="Grigoriev I.V."/>
        </authorList>
    </citation>
    <scope>NUCLEOTIDE SEQUENCE [LARGE SCALE GENOMIC DNA]</scope>
    <source>
        <strain evidence="2 3">UAMH 10762</strain>
    </source>
</reference>
<dbReference type="KEGG" id="bcom:BAUCODRAFT_39131"/>
<keyword evidence="3" id="KW-1185">Reference proteome</keyword>
<sequence>MGFHEKPLRETTELIERWTESDLVDACRKDHQADPLASDHIESYHLLKRDPLWCGLLLYNFRMVAYEGAIVLTNSFFSIQAAAHLYNALRQMQILEQCWTDMEYVLKAHEITEIFLGSLPCSPADYFKHFLLAYGVSAQSFARNQRPTDRLAGSPRNAKKLQRRVPVCEVFKNRFCSNDGRTSFEPEHLDNVLLPLWECKGPGQIRNDLCASLIHMAVEMHGGSRELAFGYFNVHKTCCRMLSSLVHSLSDNNADMRYLRSNPKHLPESVGVLLADNVNQGPSRLSGPTKDTYTAAALVEQILRTAGQVGLANMIVTLVGASPRPAARANAPLHDEGHPVRRRSQSAAAL</sequence>
<dbReference type="HOGENOM" id="CLU_792229_0_0_1"/>
<dbReference type="eggNOG" id="ENOG502RZSK">
    <property type="taxonomic scope" value="Eukaryota"/>
</dbReference>
<gene>
    <name evidence="2" type="ORF">BAUCODRAFT_39131</name>
</gene>
<name>M2MKW6_BAUPA</name>
<evidence type="ECO:0000313" key="2">
    <source>
        <dbReference type="EMBL" id="EMC91978.1"/>
    </source>
</evidence>
<feature type="region of interest" description="Disordered" evidence="1">
    <location>
        <begin position="327"/>
        <end position="350"/>
    </location>
</feature>
<dbReference type="EMBL" id="KB445563">
    <property type="protein sequence ID" value="EMC91978.1"/>
    <property type="molecule type" value="Genomic_DNA"/>
</dbReference>
<dbReference type="Proteomes" id="UP000011761">
    <property type="component" value="Unassembled WGS sequence"/>
</dbReference>
<accession>M2MKW6</accession>
<dbReference type="STRING" id="717646.M2MKW6"/>
<dbReference type="RefSeq" id="XP_007680957.1">
    <property type="nucleotide sequence ID" value="XM_007682767.1"/>
</dbReference>
<organism evidence="2 3">
    <name type="scientific">Baudoinia panamericana (strain UAMH 10762)</name>
    <name type="common">Angels' share fungus</name>
    <name type="synonym">Baudoinia compniacensis (strain UAMH 10762)</name>
    <dbReference type="NCBI Taxonomy" id="717646"/>
    <lineage>
        <taxon>Eukaryota</taxon>
        <taxon>Fungi</taxon>
        <taxon>Dikarya</taxon>
        <taxon>Ascomycota</taxon>
        <taxon>Pezizomycotina</taxon>
        <taxon>Dothideomycetes</taxon>
        <taxon>Dothideomycetidae</taxon>
        <taxon>Mycosphaerellales</taxon>
        <taxon>Teratosphaeriaceae</taxon>
        <taxon>Baudoinia</taxon>
    </lineage>
</organism>
<dbReference type="GeneID" id="19113723"/>
<dbReference type="PANTHER" id="PTHR38795:SF1">
    <property type="entry name" value="DUF6604 DOMAIN-CONTAINING PROTEIN"/>
    <property type="match status" value="1"/>
</dbReference>
<evidence type="ECO:0000256" key="1">
    <source>
        <dbReference type="SAM" id="MobiDB-lite"/>
    </source>
</evidence>
<evidence type="ECO:0000313" key="3">
    <source>
        <dbReference type="Proteomes" id="UP000011761"/>
    </source>
</evidence>
<protein>
    <submittedName>
        <fullName evidence="2">Uncharacterized protein</fullName>
    </submittedName>
</protein>
<dbReference type="PANTHER" id="PTHR38795">
    <property type="entry name" value="DUF6604 DOMAIN-CONTAINING PROTEIN"/>
    <property type="match status" value="1"/>
</dbReference>
<dbReference type="OrthoDB" id="5238236at2759"/>
<dbReference type="AlphaFoldDB" id="M2MKW6"/>